<proteinExistence type="predicted"/>
<evidence type="ECO:0000313" key="3">
    <source>
        <dbReference type="Proteomes" id="UP000188533"/>
    </source>
</evidence>
<keyword evidence="3" id="KW-1185">Reference proteome</keyword>
<dbReference type="InterPro" id="IPR011051">
    <property type="entry name" value="RmlC_Cupin_sf"/>
</dbReference>
<dbReference type="EMBL" id="BDGU01000008">
    <property type="protein sequence ID" value="GAV99163.1"/>
    <property type="molecule type" value="Genomic_DNA"/>
</dbReference>
<dbReference type="CDD" id="cd10548">
    <property type="entry name" value="cupin_CDO"/>
    <property type="match status" value="1"/>
</dbReference>
<keyword evidence="2" id="KW-0560">Oxidoreductase</keyword>
<evidence type="ECO:0000313" key="2">
    <source>
        <dbReference type="EMBL" id="GAV99163.1"/>
    </source>
</evidence>
<feature type="region of interest" description="Disordered" evidence="1">
    <location>
        <begin position="719"/>
        <end position="753"/>
    </location>
</feature>
<dbReference type="InterPro" id="IPR014710">
    <property type="entry name" value="RmlC-like_jellyroll"/>
</dbReference>
<feature type="region of interest" description="Disordered" evidence="1">
    <location>
        <begin position="373"/>
        <end position="459"/>
    </location>
</feature>
<dbReference type="Gene3D" id="2.60.120.10">
    <property type="entry name" value="Jelly Rolls"/>
    <property type="match status" value="1"/>
</dbReference>
<dbReference type="SUPFAM" id="SSF51182">
    <property type="entry name" value="RmlC-like cupins"/>
    <property type="match status" value="1"/>
</dbReference>
<evidence type="ECO:0000256" key="1">
    <source>
        <dbReference type="SAM" id="MobiDB-lite"/>
    </source>
</evidence>
<reference evidence="2 3" key="2">
    <citation type="submission" date="2017-02" db="EMBL/GenBank/DDBJ databases">
        <title>A genome survey and senescence transcriptome analysis in Lentinula edodes.</title>
        <authorList>
            <person name="Sakamoto Y."/>
            <person name="Nakade K."/>
            <person name="Sato S."/>
            <person name="Yoshida Y."/>
            <person name="Miyazaki K."/>
            <person name="Natsume S."/>
            <person name="Konno N."/>
        </authorList>
    </citation>
    <scope>NUCLEOTIDE SEQUENCE [LARGE SCALE GENOMIC DNA]</scope>
    <source>
        <strain evidence="2 3">NBRC 111202</strain>
    </source>
</reference>
<name>A0A1Q3DWE7_LENED</name>
<reference evidence="2 3" key="1">
    <citation type="submission" date="2016-08" db="EMBL/GenBank/DDBJ databases">
        <authorList>
            <consortium name="Lentinula edodes genome sequencing consortium"/>
            <person name="Sakamoto Y."/>
            <person name="Nakade K."/>
            <person name="Sato S."/>
            <person name="Yoshida Y."/>
            <person name="Miyazaki K."/>
            <person name="Natsume S."/>
            <person name="Konno N."/>
        </authorList>
    </citation>
    <scope>NUCLEOTIDE SEQUENCE [LARGE SCALE GENOMIC DNA]</scope>
    <source>
        <strain evidence="2 3">NBRC 111202</strain>
    </source>
</reference>
<accession>A0A1Q3DWE7</accession>
<feature type="compositionally biased region" description="Basic residues" evidence="1">
    <location>
        <begin position="421"/>
        <end position="437"/>
    </location>
</feature>
<dbReference type="Proteomes" id="UP000188533">
    <property type="component" value="Unassembled WGS sequence"/>
</dbReference>
<organism evidence="2 3">
    <name type="scientific">Lentinula edodes</name>
    <name type="common">Shiitake mushroom</name>
    <name type="synonym">Lentinus edodes</name>
    <dbReference type="NCBI Taxonomy" id="5353"/>
    <lineage>
        <taxon>Eukaryota</taxon>
        <taxon>Fungi</taxon>
        <taxon>Dikarya</taxon>
        <taxon>Basidiomycota</taxon>
        <taxon>Agaricomycotina</taxon>
        <taxon>Agaricomycetes</taxon>
        <taxon>Agaricomycetidae</taxon>
        <taxon>Agaricales</taxon>
        <taxon>Marasmiineae</taxon>
        <taxon>Omphalotaceae</taxon>
        <taxon>Lentinula</taxon>
    </lineage>
</organism>
<gene>
    <name evidence="2" type="ORF">LENED_000601</name>
</gene>
<protein>
    <submittedName>
        <fullName evidence="2">Cysteine dioxygenase</fullName>
    </submittedName>
</protein>
<dbReference type="AlphaFoldDB" id="A0A1Q3DWE7"/>
<comment type="caution">
    <text evidence="2">The sequence shown here is derived from an EMBL/GenBank/DDBJ whole genome shotgun (WGS) entry which is preliminary data.</text>
</comment>
<feature type="compositionally biased region" description="Low complexity" evidence="1">
    <location>
        <begin position="373"/>
        <end position="408"/>
    </location>
</feature>
<feature type="compositionally biased region" description="Low complexity" evidence="1">
    <location>
        <begin position="719"/>
        <end position="750"/>
    </location>
</feature>
<keyword evidence="2" id="KW-0223">Dioxygenase</keyword>
<sequence length="863" mass="93001">MSFQYAFLDPFAYFDTPRGNLAPHPLPGSHPGPTGNPKEGLDANPFSSINFFNTPLQLGYEESARLDSSDSKATEVNSFSHALVMYQRDAPVYALDLEGQGTISVSASAAAELCICISSADRSHPSLYLDITPTSCTFSYGYYTSATTIPARPPPDSPYVGTGGGAGSGPGMYLDVNRQTTYWMSIDCPNGILKYGKGYLSSNLTLLEARLKKMDDHGRMVWPETWTFLEKLTEVRVLQTGGDLRALSVATQTLPLVDAPSPYVIPDYRISMNDLESNNFTVVANLPVECQVSSSSHFVAPDEQQLTACNDLFTTSDSFPNNLATSNPPSTFDNNTVDTTMFSPLENSFNYSLPPLPPAPALTLLPAVDPLSPGPSPATAASSLTPAPPVTSASSTSTLSSPFTSTPLVRRPNAGNAKPKTTSKSKLKINTNLRRKPPSPSHRFVKPLNQSPPAPVPAAAVTVSAPPSVPPKLPTLPPLTLNTLHCSYYSAHVRQPASSSNSTTATAPNKICTAADPQKLYSNVAGPNIVLNTPDFPAFGRAIERSVSTEGCLGYSLLMRKAGEFGGKKGTKVHGGGKDEKPDLTQTYLRITLGSHMVNSPGIPYVLEIWPAGHYSPVHEHADSFAIIKVLYGTIHAFFYDSLVNPGGPRMIMDKVELKTGDITWISPQHYQVHQLKNLSKRKEEGGEGTVCCTLQCYQYAYNDTIHYENFRYIPNSDNSVNSPSSTSTTSSSPNDSGYDSSSSDPDMMDFQPNSDMSFGVFKAAIRREWEEYMGTDLGRKEEREFRAREKARGVEMGRTLGGVAAAISKGGEGEGRGGVSEVARKAAEMAEVLAGRERMVGMGMDGGSMEARAEARMMEVGE</sequence>
<dbReference type="GO" id="GO:0051213">
    <property type="term" value="F:dioxygenase activity"/>
    <property type="evidence" value="ECO:0007669"/>
    <property type="project" value="UniProtKB-KW"/>
</dbReference>